<name>A0A8B3GUQ9_LACPA</name>
<evidence type="ECO:0000313" key="1">
    <source>
        <dbReference type="EMBL" id="RNE29985.1"/>
    </source>
</evidence>
<evidence type="ECO:0000313" key="2">
    <source>
        <dbReference type="Proteomes" id="UP000284123"/>
    </source>
</evidence>
<proteinExistence type="predicted"/>
<reference evidence="1 2" key="1">
    <citation type="journal article" date="2018" name="Front. Microbiol.">
        <title>Conversion of Methionine to Cysteine in Lactobacillus paracasei Depends on the Highly Mobile cysK-ctl-cysE Gene Cluster.</title>
        <authorList>
            <person name="Wuthrich D."/>
            <person name="Irmler S."/>
            <person name="Berthoud H."/>
            <person name="Guggenbuhl B."/>
            <person name="Eugster E."/>
            <person name="Bruggmann R."/>
        </authorList>
    </citation>
    <scope>NUCLEOTIDE SEQUENCE [LARGE SCALE GENOMIC DNA]</scope>
    <source>
        <strain evidence="1 2">FAM6012</strain>
    </source>
</reference>
<gene>
    <name evidence="1" type="ORF">FAM6012_01770</name>
</gene>
<dbReference type="RefSeq" id="WP_260642886.1">
    <property type="nucleotide sequence ID" value="NZ_CP094329.1"/>
</dbReference>
<dbReference type="Proteomes" id="UP000284123">
    <property type="component" value="Unassembled WGS sequence"/>
</dbReference>
<protein>
    <submittedName>
        <fullName evidence="1">Uncharacterized protein</fullName>
    </submittedName>
</protein>
<dbReference type="EMBL" id="LKGI01000066">
    <property type="protein sequence ID" value="RNE29985.1"/>
    <property type="molecule type" value="Genomic_DNA"/>
</dbReference>
<dbReference type="AlphaFoldDB" id="A0A8B3GUQ9"/>
<sequence length="40" mass="4518">MNENERKQIAQTAQKLLEEAAQLIALSNKLDELLGHVNDK</sequence>
<accession>A0A8B3GUQ9</accession>
<organism evidence="1 2">
    <name type="scientific">Lacticaseibacillus paracasei</name>
    <name type="common">Lactobacillus paracasei</name>
    <dbReference type="NCBI Taxonomy" id="1597"/>
    <lineage>
        <taxon>Bacteria</taxon>
        <taxon>Bacillati</taxon>
        <taxon>Bacillota</taxon>
        <taxon>Bacilli</taxon>
        <taxon>Lactobacillales</taxon>
        <taxon>Lactobacillaceae</taxon>
        <taxon>Lacticaseibacillus</taxon>
    </lineage>
</organism>
<comment type="caution">
    <text evidence="1">The sequence shown here is derived from an EMBL/GenBank/DDBJ whole genome shotgun (WGS) entry which is preliminary data.</text>
</comment>